<proteinExistence type="predicted"/>
<organism evidence="2">
    <name type="scientific">bioreactor metagenome</name>
    <dbReference type="NCBI Taxonomy" id="1076179"/>
    <lineage>
        <taxon>unclassified sequences</taxon>
        <taxon>metagenomes</taxon>
        <taxon>ecological metagenomes</taxon>
    </lineage>
</organism>
<accession>A0A645HBZ3</accession>
<comment type="caution">
    <text evidence="2">The sequence shown here is derived from an EMBL/GenBank/DDBJ whole genome shotgun (WGS) entry which is preliminary data.</text>
</comment>
<evidence type="ECO:0000313" key="2">
    <source>
        <dbReference type="EMBL" id="MPN36545.1"/>
    </source>
</evidence>
<dbReference type="AlphaFoldDB" id="A0A645HBZ3"/>
<protein>
    <submittedName>
        <fullName evidence="2">Uncharacterized protein</fullName>
    </submittedName>
</protein>
<sequence>MQGAPPAAFDGANHVRPHAGRGNALTHHVAGGEIFRAVAQKMIQSVHLAGGSGEKHGAGLQKLPNLPVYAPQVALHVFCPPEIAQILRRKAGDVPQALPVVQRRAEHHAAAFQRVCRDQRKYAAGGGVLADHVVPVPGGEHRREGAALGRVERRADCRAPPAVNTFFRVDQWVGKALPVRLHGNGVLRADGGAGGAAGAVRPSGQFR</sequence>
<feature type="region of interest" description="Disordered" evidence="1">
    <location>
        <begin position="1"/>
        <end position="21"/>
    </location>
</feature>
<reference evidence="2" key="1">
    <citation type="submission" date="2019-08" db="EMBL/GenBank/DDBJ databases">
        <authorList>
            <person name="Kucharzyk K."/>
            <person name="Murdoch R.W."/>
            <person name="Higgins S."/>
            <person name="Loffler F."/>
        </authorList>
    </citation>
    <scope>NUCLEOTIDE SEQUENCE</scope>
</reference>
<evidence type="ECO:0000256" key="1">
    <source>
        <dbReference type="SAM" id="MobiDB-lite"/>
    </source>
</evidence>
<gene>
    <name evidence="2" type="ORF">SDC9_184054</name>
</gene>
<name>A0A645HBZ3_9ZZZZ</name>
<dbReference type="EMBL" id="VSSQ01090730">
    <property type="protein sequence ID" value="MPN36545.1"/>
    <property type="molecule type" value="Genomic_DNA"/>
</dbReference>